<keyword evidence="2" id="KW-0012">Acyltransferase</keyword>
<dbReference type="EMBL" id="CP159218">
    <property type="protein sequence ID" value="XCG65471.1"/>
    <property type="molecule type" value="Genomic_DNA"/>
</dbReference>
<evidence type="ECO:0000259" key="1">
    <source>
        <dbReference type="PROSITE" id="PS51186"/>
    </source>
</evidence>
<name>A0AAU8DUE1_9ACTN</name>
<dbReference type="Pfam" id="PF00583">
    <property type="entry name" value="Acetyltransf_1"/>
    <property type="match status" value="1"/>
</dbReference>
<gene>
    <name evidence="2" type="ORF">ABLG96_09420</name>
</gene>
<dbReference type="PROSITE" id="PS51186">
    <property type="entry name" value="GNAT"/>
    <property type="match status" value="1"/>
</dbReference>
<dbReference type="InterPro" id="IPR000182">
    <property type="entry name" value="GNAT_dom"/>
</dbReference>
<dbReference type="GO" id="GO:0016747">
    <property type="term" value="F:acyltransferase activity, transferring groups other than amino-acyl groups"/>
    <property type="evidence" value="ECO:0007669"/>
    <property type="project" value="InterPro"/>
</dbReference>
<reference evidence="2" key="1">
    <citation type="submission" date="2024-05" db="EMBL/GenBank/DDBJ databases">
        <authorList>
            <person name="Cai S.Y."/>
            <person name="Jin L.M."/>
            <person name="Li H.R."/>
        </authorList>
    </citation>
    <scope>NUCLEOTIDE SEQUENCE</scope>
    <source>
        <strain evidence="2">A5-74</strain>
    </source>
</reference>
<dbReference type="EC" id="2.3.1.-" evidence="2"/>
<dbReference type="InterPro" id="IPR016181">
    <property type="entry name" value="Acyl_CoA_acyltransferase"/>
</dbReference>
<keyword evidence="2" id="KW-0808">Transferase</keyword>
<organism evidence="2">
    <name type="scientific">Nakamurella sp. A5-74</name>
    <dbReference type="NCBI Taxonomy" id="3158264"/>
    <lineage>
        <taxon>Bacteria</taxon>
        <taxon>Bacillati</taxon>
        <taxon>Actinomycetota</taxon>
        <taxon>Actinomycetes</taxon>
        <taxon>Nakamurellales</taxon>
        <taxon>Nakamurellaceae</taxon>
        <taxon>Nakamurella</taxon>
    </lineage>
</organism>
<dbReference type="AlphaFoldDB" id="A0AAU8DUE1"/>
<evidence type="ECO:0000313" key="2">
    <source>
        <dbReference type="EMBL" id="XCG65471.1"/>
    </source>
</evidence>
<dbReference type="Gene3D" id="3.40.630.30">
    <property type="match status" value="1"/>
</dbReference>
<dbReference type="RefSeq" id="WP_353651076.1">
    <property type="nucleotide sequence ID" value="NZ_CP159218.1"/>
</dbReference>
<feature type="domain" description="N-acetyltransferase" evidence="1">
    <location>
        <begin position="122"/>
        <end position="257"/>
    </location>
</feature>
<dbReference type="SUPFAM" id="SSF55729">
    <property type="entry name" value="Acyl-CoA N-acyltransferases (Nat)"/>
    <property type="match status" value="1"/>
</dbReference>
<sequence>MDRAALIAEFEGDPFIECEIRPGAAVHSSGRWRLAQRVGHLRGAGWVLLDAEGTPFGPTTASPSDLAQAESLIRRPDVLRGPVTTDRGVWDALAPRFPDTERGGEWDWMWTGDAPVDHPQEAHLVELDDCDDAAELEALNRADSPTAESQPGTGLTELWIGARVPGPSGPRIVAAGALHRTPSGAPHLAGIVTASTARGQGWGTAVVRALTRRALVRPGPVTGICTLGMYAGNDSARRLYHGLGFITSRTFASHRPA</sequence>
<proteinExistence type="predicted"/>
<accession>A0AAU8DUE1</accession>
<protein>
    <submittedName>
        <fullName evidence="2">GNAT family N-acetyltransferase</fullName>
        <ecNumber evidence="2">2.3.1.-</ecNumber>
    </submittedName>
</protein>